<evidence type="ECO:0000313" key="2">
    <source>
        <dbReference type="Proteomes" id="UP001234178"/>
    </source>
</evidence>
<reference evidence="1 2" key="1">
    <citation type="journal article" date="2023" name="Nucleic Acids Res.">
        <title>The hologenome of Daphnia magna reveals possible DNA methylation and microbiome-mediated evolution of the host genome.</title>
        <authorList>
            <person name="Chaturvedi A."/>
            <person name="Li X."/>
            <person name="Dhandapani V."/>
            <person name="Marshall H."/>
            <person name="Kissane S."/>
            <person name="Cuenca-Cambronero M."/>
            <person name="Asole G."/>
            <person name="Calvet F."/>
            <person name="Ruiz-Romero M."/>
            <person name="Marangio P."/>
            <person name="Guigo R."/>
            <person name="Rago D."/>
            <person name="Mirbahai L."/>
            <person name="Eastwood N."/>
            <person name="Colbourne J.K."/>
            <person name="Zhou J."/>
            <person name="Mallon E."/>
            <person name="Orsini L."/>
        </authorList>
    </citation>
    <scope>NUCLEOTIDE SEQUENCE [LARGE SCALE GENOMIC DNA]</scope>
    <source>
        <strain evidence="1">LRV0_1</strain>
    </source>
</reference>
<name>A0ABQ9ZYD5_9CRUS</name>
<gene>
    <name evidence="1" type="ORF">OUZ56_033909</name>
</gene>
<proteinExistence type="predicted"/>
<organism evidence="1 2">
    <name type="scientific">Daphnia magna</name>
    <dbReference type="NCBI Taxonomy" id="35525"/>
    <lineage>
        <taxon>Eukaryota</taxon>
        <taxon>Metazoa</taxon>
        <taxon>Ecdysozoa</taxon>
        <taxon>Arthropoda</taxon>
        <taxon>Crustacea</taxon>
        <taxon>Branchiopoda</taxon>
        <taxon>Diplostraca</taxon>
        <taxon>Cladocera</taxon>
        <taxon>Anomopoda</taxon>
        <taxon>Daphniidae</taxon>
        <taxon>Daphnia</taxon>
    </lineage>
</organism>
<keyword evidence="2" id="KW-1185">Reference proteome</keyword>
<evidence type="ECO:0000313" key="1">
    <source>
        <dbReference type="EMBL" id="KAK4017911.1"/>
    </source>
</evidence>
<dbReference type="EMBL" id="JAOYFB010000034">
    <property type="protein sequence ID" value="KAK4017911.1"/>
    <property type="molecule type" value="Genomic_DNA"/>
</dbReference>
<sequence>MKEWATSSQAMRTGVKERTRSMIRLGVIDTSVKRKTVIKEIASYIFGNAGINMEFMGRKVVYLIMLQLASETDENGLRDT</sequence>
<dbReference type="Proteomes" id="UP001234178">
    <property type="component" value="Unassembled WGS sequence"/>
</dbReference>
<protein>
    <submittedName>
        <fullName evidence="1">Uncharacterized protein</fullName>
    </submittedName>
</protein>
<comment type="caution">
    <text evidence="1">The sequence shown here is derived from an EMBL/GenBank/DDBJ whole genome shotgun (WGS) entry which is preliminary data.</text>
</comment>
<accession>A0ABQ9ZYD5</accession>